<name>A0A6M0RMQ6_9CYAN</name>
<dbReference type="PANTHER" id="PTHR46401:SF2">
    <property type="entry name" value="GLYCOSYLTRANSFERASE WBBK-RELATED"/>
    <property type="match status" value="1"/>
</dbReference>
<dbReference type="GO" id="GO:0016757">
    <property type="term" value="F:glycosyltransferase activity"/>
    <property type="evidence" value="ECO:0007669"/>
    <property type="project" value="InterPro"/>
</dbReference>
<dbReference type="Pfam" id="PF00534">
    <property type="entry name" value="Glycos_transf_1"/>
    <property type="match status" value="1"/>
</dbReference>
<dbReference type="Proteomes" id="UP000481033">
    <property type="component" value="Unassembled WGS sequence"/>
</dbReference>
<evidence type="ECO:0000313" key="3">
    <source>
        <dbReference type="EMBL" id="NEZ57043.1"/>
    </source>
</evidence>
<dbReference type="CDD" id="cd03801">
    <property type="entry name" value="GT4_PimA-like"/>
    <property type="match status" value="1"/>
</dbReference>
<dbReference type="SUPFAM" id="SSF53756">
    <property type="entry name" value="UDP-Glycosyltransferase/glycogen phosphorylase"/>
    <property type="match status" value="1"/>
</dbReference>
<dbReference type="Gene3D" id="3.40.50.2000">
    <property type="entry name" value="Glycogen Phosphorylase B"/>
    <property type="match status" value="1"/>
</dbReference>
<dbReference type="InterPro" id="IPR001296">
    <property type="entry name" value="Glyco_trans_1"/>
</dbReference>
<keyword evidence="1 3" id="KW-0808">Transferase</keyword>
<accession>A0A6M0RMQ6</accession>
<dbReference type="GO" id="GO:0009103">
    <property type="term" value="P:lipopolysaccharide biosynthetic process"/>
    <property type="evidence" value="ECO:0007669"/>
    <property type="project" value="TreeGrafter"/>
</dbReference>
<evidence type="ECO:0000313" key="4">
    <source>
        <dbReference type="Proteomes" id="UP000481033"/>
    </source>
</evidence>
<dbReference type="PANTHER" id="PTHR46401">
    <property type="entry name" value="GLYCOSYLTRANSFERASE WBBK-RELATED"/>
    <property type="match status" value="1"/>
</dbReference>
<dbReference type="AlphaFoldDB" id="A0A6M0RMQ6"/>
<evidence type="ECO:0000256" key="1">
    <source>
        <dbReference type="ARBA" id="ARBA00022679"/>
    </source>
</evidence>
<comment type="caution">
    <text evidence="3">The sequence shown here is derived from an EMBL/GenBank/DDBJ whole genome shotgun (WGS) entry which is preliminary data.</text>
</comment>
<protein>
    <submittedName>
        <fullName evidence="3">Glycosyltransferase</fullName>
    </submittedName>
</protein>
<keyword evidence="4" id="KW-1185">Reference proteome</keyword>
<organism evidence="3 4">
    <name type="scientific">Adonisia turfae CCMR0081</name>
    <dbReference type="NCBI Taxonomy" id="2292702"/>
    <lineage>
        <taxon>Bacteria</taxon>
        <taxon>Bacillati</taxon>
        <taxon>Cyanobacteriota</taxon>
        <taxon>Adonisia</taxon>
        <taxon>Adonisia turfae</taxon>
    </lineage>
</organism>
<reference evidence="3 4" key="1">
    <citation type="journal article" date="2020" name="Microb. Ecol.">
        <title>Ecogenomics of the Marine Benthic Filamentous Cyanobacterium Adonisia.</title>
        <authorList>
            <person name="Walter J.M."/>
            <person name="Coutinho F.H."/>
            <person name="Leomil L."/>
            <person name="Hargreaves P.I."/>
            <person name="Campeao M.E."/>
            <person name="Vieira V.V."/>
            <person name="Silva B.S."/>
            <person name="Fistarol G.O."/>
            <person name="Salomon P.S."/>
            <person name="Sawabe T."/>
            <person name="Mino S."/>
            <person name="Hosokawa M."/>
            <person name="Miyashita H."/>
            <person name="Maruyama F."/>
            <person name="van Verk M.C."/>
            <person name="Dutilh B.E."/>
            <person name="Thompson C.C."/>
            <person name="Thompson F.L."/>
        </authorList>
    </citation>
    <scope>NUCLEOTIDE SEQUENCE [LARGE SCALE GENOMIC DNA]</scope>
    <source>
        <strain evidence="3 4">CCMR0081</strain>
    </source>
</reference>
<dbReference type="RefSeq" id="WP_163699056.1">
    <property type="nucleotide sequence ID" value="NZ_QXHD01000004.1"/>
</dbReference>
<evidence type="ECO:0000259" key="2">
    <source>
        <dbReference type="Pfam" id="PF00534"/>
    </source>
</evidence>
<dbReference type="EMBL" id="QXHD01000004">
    <property type="protein sequence ID" value="NEZ57043.1"/>
    <property type="molecule type" value="Genomic_DNA"/>
</dbReference>
<proteinExistence type="predicted"/>
<gene>
    <name evidence="3" type="ORF">DXZ20_15425</name>
</gene>
<feature type="domain" description="Glycosyl transferase family 1" evidence="2">
    <location>
        <begin position="181"/>
        <end position="344"/>
    </location>
</feature>
<sequence>MDLQQLRLLLVQSHEPYQEGMANGTLNAEQLIMLEGLTTWGFQLQEVGVLGCVSDAPYDQVLNTGVRVIGNGPVTTNETIFKRLADFCPTHLIVDVPNPAIFRWATRQHVRCIGMFRETLTAPGFKQQWNNYQLSKVLNHSGIEWVGGLGLERCKTLAQIGVRRDKLIPWNWPPSNRAETFEPKQLRSRPDPLQLIYVGPLFSTKGIGDLLISTAQLKAQGWNIHLKLVGQGNINRFKIQAQRLQLSHVEFIEDIPDHSLVHLIHQADIFVMPSRHESPENSNTILNHCLQAHTPIVASDHPMFTGSLKHNVNAMIFPAGNARAMSQRIDYLLNHPETYTKLSTTIQTTWQSLQLPVHWISLLEKWLKETSTTHQWFQQHSLTAPLYQQPSTAQFIHPLT</sequence>